<reference evidence="11 12" key="1">
    <citation type="submission" date="2020-08" db="EMBL/GenBank/DDBJ databases">
        <title>Genomic Encyclopedia of Type Strains, Phase IV (KMG-V): Genome sequencing to study the core and pangenomes of soil and plant-associated prokaryotes.</title>
        <authorList>
            <person name="Whitman W."/>
        </authorList>
    </citation>
    <scope>NUCLEOTIDE SEQUENCE [LARGE SCALE GENOMIC DNA]</scope>
    <source>
        <strain evidence="11 12">SEMIA 492</strain>
    </source>
</reference>
<dbReference type="InterPro" id="IPR004358">
    <property type="entry name" value="Sig_transdc_His_kin-like_C"/>
</dbReference>
<feature type="domain" description="PAC" evidence="10">
    <location>
        <begin position="162"/>
        <end position="219"/>
    </location>
</feature>
<evidence type="ECO:0000313" key="12">
    <source>
        <dbReference type="Proteomes" id="UP000543836"/>
    </source>
</evidence>
<dbReference type="InterPro" id="IPR036097">
    <property type="entry name" value="HisK_dim/P_sf"/>
</dbReference>
<gene>
    <name evidence="11" type="ORF">GGE60_002415</name>
</gene>
<dbReference type="SMART" id="SM00388">
    <property type="entry name" value="HisKA"/>
    <property type="match status" value="1"/>
</dbReference>
<keyword evidence="3" id="KW-0597">Phosphoprotein</keyword>
<dbReference type="SUPFAM" id="SSF55874">
    <property type="entry name" value="ATPase domain of HSP90 chaperone/DNA topoisomerase II/histidine kinase"/>
    <property type="match status" value="1"/>
</dbReference>
<keyword evidence="4 11" id="KW-0808">Transferase</keyword>
<dbReference type="PANTHER" id="PTHR43711:SF31">
    <property type="entry name" value="HISTIDINE KINASE"/>
    <property type="match status" value="1"/>
</dbReference>
<evidence type="ECO:0000313" key="11">
    <source>
        <dbReference type="EMBL" id="MBB4568299.1"/>
    </source>
</evidence>
<organism evidence="11 12">
    <name type="scientific">Rhizobium leucaenae</name>
    <dbReference type="NCBI Taxonomy" id="29450"/>
    <lineage>
        <taxon>Bacteria</taxon>
        <taxon>Pseudomonadati</taxon>
        <taxon>Pseudomonadota</taxon>
        <taxon>Alphaproteobacteria</taxon>
        <taxon>Hyphomicrobiales</taxon>
        <taxon>Rhizobiaceae</taxon>
        <taxon>Rhizobium/Agrobacterium group</taxon>
        <taxon>Rhizobium</taxon>
    </lineage>
</organism>
<dbReference type="PRINTS" id="PR00344">
    <property type="entry name" value="BCTRLSENSOR"/>
</dbReference>
<dbReference type="InterPro" id="IPR035965">
    <property type="entry name" value="PAS-like_dom_sf"/>
</dbReference>
<evidence type="ECO:0000256" key="1">
    <source>
        <dbReference type="ARBA" id="ARBA00000085"/>
    </source>
</evidence>
<dbReference type="Gene3D" id="3.30.450.20">
    <property type="entry name" value="PAS domain"/>
    <property type="match status" value="1"/>
</dbReference>
<accession>A0A7W6ZT81</accession>
<dbReference type="SMART" id="SM00387">
    <property type="entry name" value="HATPase_c"/>
    <property type="match status" value="1"/>
</dbReference>
<evidence type="ECO:0000256" key="4">
    <source>
        <dbReference type="ARBA" id="ARBA00022679"/>
    </source>
</evidence>
<evidence type="ECO:0000256" key="8">
    <source>
        <dbReference type="SAM" id="Phobius"/>
    </source>
</evidence>
<dbReference type="EC" id="2.7.13.3" evidence="2"/>
<keyword evidence="8" id="KW-0812">Transmembrane</keyword>
<dbReference type="SUPFAM" id="SSF55785">
    <property type="entry name" value="PYP-like sensor domain (PAS domain)"/>
    <property type="match status" value="1"/>
</dbReference>
<keyword evidence="5 11" id="KW-0418">Kinase</keyword>
<name>A0A7W6ZT81_9HYPH</name>
<dbReference type="Pfam" id="PF00512">
    <property type="entry name" value="HisKA"/>
    <property type="match status" value="1"/>
</dbReference>
<feature type="compositionally biased region" description="Basic and acidic residues" evidence="7">
    <location>
        <begin position="484"/>
        <end position="493"/>
    </location>
</feature>
<evidence type="ECO:0000256" key="5">
    <source>
        <dbReference type="ARBA" id="ARBA00022777"/>
    </source>
</evidence>
<dbReference type="InterPro" id="IPR003594">
    <property type="entry name" value="HATPase_dom"/>
</dbReference>
<dbReference type="CDD" id="cd00082">
    <property type="entry name" value="HisKA"/>
    <property type="match status" value="1"/>
</dbReference>
<comment type="caution">
    <text evidence="11">The sequence shown here is derived from an EMBL/GenBank/DDBJ whole genome shotgun (WGS) entry which is preliminary data.</text>
</comment>
<dbReference type="PROSITE" id="PS50113">
    <property type="entry name" value="PAC"/>
    <property type="match status" value="1"/>
</dbReference>
<dbReference type="GO" id="GO:0000155">
    <property type="term" value="F:phosphorelay sensor kinase activity"/>
    <property type="evidence" value="ECO:0007669"/>
    <property type="project" value="InterPro"/>
</dbReference>
<dbReference type="SUPFAM" id="SSF47384">
    <property type="entry name" value="Homodimeric domain of signal transducing histidine kinase"/>
    <property type="match status" value="1"/>
</dbReference>
<feature type="region of interest" description="Disordered" evidence="7">
    <location>
        <begin position="484"/>
        <end position="503"/>
    </location>
</feature>
<dbReference type="InterPro" id="IPR050736">
    <property type="entry name" value="Sensor_HK_Regulatory"/>
</dbReference>
<dbReference type="InterPro" id="IPR000700">
    <property type="entry name" value="PAS-assoc_C"/>
</dbReference>
<evidence type="ECO:0000259" key="9">
    <source>
        <dbReference type="PROSITE" id="PS50109"/>
    </source>
</evidence>
<feature type="domain" description="Histidine kinase" evidence="9">
    <location>
        <begin position="237"/>
        <end position="457"/>
    </location>
</feature>
<dbReference type="Gene3D" id="3.30.565.10">
    <property type="entry name" value="Histidine kinase-like ATPase, C-terminal domain"/>
    <property type="match status" value="1"/>
</dbReference>
<comment type="catalytic activity">
    <reaction evidence="1">
        <text>ATP + protein L-histidine = ADP + protein N-phospho-L-histidine.</text>
        <dbReference type="EC" id="2.7.13.3"/>
    </reaction>
</comment>
<evidence type="ECO:0000256" key="3">
    <source>
        <dbReference type="ARBA" id="ARBA00022553"/>
    </source>
</evidence>
<feature type="transmembrane region" description="Helical" evidence="8">
    <location>
        <begin position="53"/>
        <end position="75"/>
    </location>
</feature>
<sequence>MDRAGGSWLSRTSGNGEVRGQELAILRRLALASSVALLVVPAGLSFITSPAVALPVGVATVCAGFLFSAVGSIALSRLRPASLPVEAVVVEHRDLMLEAACGLVLLFDPQGSVTAVGGRDRAEFLSWMRDPSGRGFVEQVHVSDRILFLQAVDRLRQGKEALGVDLRLERSAVVEGSDQFVHIRMEMTARRDGEGRLIGIVSQSRDISYDQQLREQSARKAAEAESANDAKSRFLAAVSHELRTPLNAILGFSDILSGEYFGKLENNRQREYVGLIRQSGAHLLSVVNTMLDMSKIEAGRYELLLEPFPIEASIGACEAMLALQAKEKGLTLTSRVQRGLGDIVADQRAIQQILINLVGNAIKFTDAGGVVTIDAAMTDGMLKLSVSDTGIGIAAERLASLGQPFVQIQNDYTRRYAGTGLGLSLVKGLVALHGGSFAIASAPGEGTVITILIPFDGSGAVTVQQPVDVNRTVDFPPRLKHNLEMSEKRKEEEVNGPAKAKIA</sequence>
<dbReference type="Pfam" id="PF02518">
    <property type="entry name" value="HATPase_c"/>
    <property type="match status" value="1"/>
</dbReference>
<proteinExistence type="predicted"/>
<keyword evidence="12" id="KW-1185">Reference proteome</keyword>
<evidence type="ECO:0000256" key="7">
    <source>
        <dbReference type="SAM" id="MobiDB-lite"/>
    </source>
</evidence>
<keyword evidence="8" id="KW-1133">Transmembrane helix</keyword>
<dbReference type="PANTHER" id="PTHR43711">
    <property type="entry name" value="TWO-COMPONENT HISTIDINE KINASE"/>
    <property type="match status" value="1"/>
</dbReference>
<dbReference type="PROSITE" id="PS50109">
    <property type="entry name" value="HIS_KIN"/>
    <property type="match status" value="1"/>
</dbReference>
<evidence type="ECO:0000259" key="10">
    <source>
        <dbReference type="PROSITE" id="PS50113"/>
    </source>
</evidence>
<dbReference type="InterPro" id="IPR003661">
    <property type="entry name" value="HisK_dim/P_dom"/>
</dbReference>
<dbReference type="Proteomes" id="UP000543836">
    <property type="component" value="Unassembled WGS sequence"/>
</dbReference>
<protein>
    <recommendedName>
        <fullName evidence="2">histidine kinase</fullName>
        <ecNumber evidence="2">2.7.13.3</ecNumber>
    </recommendedName>
</protein>
<dbReference type="EMBL" id="JACIIG010000005">
    <property type="protein sequence ID" value="MBB4568299.1"/>
    <property type="molecule type" value="Genomic_DNA"/>
</dbReference>
<keyword evidence="6" id="KW-0902">Two-component regulatory system</keyword>
<keyword evidence="8" id="KW-0472">Membrane</keyword>
<evidence type="ECO:0000256" key="6">
    <source>
        <dbReference type="ARBA" id="ARBA00023012"/>
    </source>
</evidence>
<feature type="transmembrane region" description="Helical" evidence="8">
    <location>
        <begin position="29"/>
        <end position="47"/>
    </location>
</feature>
<dbReference type="CDD" id="cd16922">
    <property type="entry name" value="HATPase_EvgS-ArcB-TorS-like"/>
    <property type="match status" value="1"/>
</dbReference>
<dbReference type="InterPro" id="IPR036890">
    <property type="entry name" value="HATPase_C_sf"/>
</dbReference>
<dbReference type="InterPro" id="IPR005467">
    <property type="entry name" value="His_kinase_dom"/>
</dbReference>
<evidence type="ECO:0000256" key="2">
    <source>
        <dbReference type="ARBA" id="ARBA00012438"/>
    </source>
</evidence>
<dbReference type="Gene3D" id="1.10.287.130">
    <property type="match status" value="1"/>
</dbReference>
<dbReference type="AlphaFoldDB" id="A0A7W6ZT81"/>